<dbReference type="AlphaFoldDB" id="D3UZA7"/>
<accession>D3UZA7</accession>
<dbReference type="Proteomes" id="UP000002045">
    <property type="component" value="Chromosome"/>
</dbReference>
<dbReference type="EMBL" id="FN667741">
    <property type="protein sequence ID" value="CBJ79689.1"/>
    <property type="molecule type" value="Genomic_DNA"/>
</dbReference>
<evidence type="ECO:0000313" key="2">
    <source>
        <dbReference type="Proteomes" id="UP000002045"/>
    </source>
</evidence>
<evidence type="ECO:0000313" key="1">
    <source>
        <dbReference type="EMBL" id="CBJ79689.1"/>
    </source>
</evidence>
<gene>
    <name evidence="1" type="ordered locus">XBJ1_0545</name>
</gene>
<proteinExistence type="predicted"/>
<dbReference type="KEGG" id="xbo:XBJ1_0545"/>
<dbReference type="HOGENOM" id="CLU_3319462_0_0_6"/>
<organism evidence="1 2">
    <name type="scientific">Xenorhabdus bovienii (strain SS-2004)</name>
    <name type="common">Xenorhabdus nematophila subsp. bovienii</name>
    <dbReference type="NCBI Taxonomy" id="406818"/>
    <lineage>
        <taxon>Bacteria</taxon>
        <taxon>Pseudomonadati</taxon>
        <taxon>Pseudomonadota</taxon>
        <taxon>Gammaproteobacteria</taxon>
        <taxon>Enterobacterales</taxon>
        <taxon>Morganellaceae</taxon>
        <taxon>Xenorhabdus</taxon>
    </lineage>
</organism>
<name>D3UZA7_XENBS</name>
<protein>
    <submittedName>
        <fullName evidence="1">Uncharacterized protein</fullName>
    </submittedName>
</protein>
<sequence>MVGASVEAMVGEIITGSLHACAIALAVSRVLPPPIPITA</sequence>
<reference evidence="1" key="1">
    <citation type="journal article" date="2011" name="PLoS ONE">
        <title>The entomopathogenic bacterial endosymbionts xenorhabdus and photorhabdus: convergent lifestyles from divergent genomes.</title>
        <authorList>
            <person name="Chaston J.M."/>
            <person name="Suen G."/>
            <person name="Tucker S.L."/>
            <person name="Andersen A.W."/>
            <person name="Bhasin A."/>
            <person name="Bode E."/>
            <person name="Bode H.B."/>
            <person name="Brachmann A.O."/>
            <person name="Cowles C.E."/>
            <person name="Cowles K.N."/>
            <person name="Darby C."/>
            <person name="de Leon L."/>
            <person name="Drace K."/>
            <person name="Du Z."/>
            <person name="Givaudan A."/>
            <person name="Herbert Tran E.E."/>
            <person name="Jewell K.A."/>
            <person name="Knack J.J."/>
            <person name="Krasomil-Osterfeld K.C."/>
            <person name="Kukor R."/>
            <person name="Lanois A."/>
            <person name="Latreille P."/>
            <person name="Leimgruber N.K."/>
            <person name="Lipke C.M."/>
            <person name="Liu R."/>
            <person name="Lu X."/>
            <person name="Martens E.C."/>
            <person name="Marri P.R."/>
            <person name="Medigue C."/>
            <person name="Menard M.L."/>
            <person name="Miller N.M."/>
            <person name="Morales-Soto N."/>
            <person name="Norton S."/>
            <person name="Ogier J.C."/>
            <person name="Orchard S.S."/>
            <person name="Park D."/>
            <person name="Park Y."/>
            <person name="Qurollo B.A."/>
            <person name="Sugar D.R."/>
            <person name="Richards G.R."/>
            <person name="Rouy Z."/>
            <person name="Slominski B."/>
            <person name="Slominski K."/>
            <person name="Snyder H."/>
            <person name="Tjaden B.C."/>
            <person name="van der Hoeven R."/>
            <person name="Welch R.D."/>
            <person name="Wheeler C."/>
            <person name="Xiang B."/>
            <person name="Barbazuk B."/>
            <person name="Gaudriault S."/>
            <person name="Goodner B."/>
            <person name="Slater S.C."/>
            <person name="Forst S."/>
            <person name="Goldman B.S."/>
            <person name="Goodrich-Blair H."/>
        </authorList>
    </citation>
    <scope>NUCLEOTIDE SEQUENCE [LARGE SCALE GENOMIC DNA]</scope>
    <source>
        <strain evidence="1">SS-2004</strain>
    </source>
</reference>